<reference evidence="2 3" key="1">
    <citation type="submission" date="2016-02" db="EMBL/GenBank/DDBJ databases">
        <title>Draft genome sequence of Thermodesulfatator sp. S606.</title>
        <authorList>
            <person name="Lai Q."/>
            <person name="Cao J."/>
            <person name="Dupont S."/>
            <person name="Shao Z."/>
            <person name="Jebbar M."/>
            <person name="Alain K."/>
        </authorList>
    </citation>
    <scope>NUCLEOTIDE SEQUENCE [LARGE SCALE GENOMIC DNA]</scope>
    <source>
        <strain evidence="2 3">S606</strain>
    </source>
</reference>
<accession>A0A177EBQ7</accession>
<keyword evidence="1" id="KW-0812">Transmembrane</keyword>
<evidence type="ECO:0000256" key="1">
    <source>
        <dbReference type="SAM" id="Phobius"/>
    </source>
</evidence>
<sequence length="188" mass="20496">MHNKKGFTLVELAIVLVIIGIILGGVLKGQEIIKNAKIKRLYNDYQGYVAAIYTYQERYGALPGDDRNAATRFATCNPVPTNGDGDGRMDDEDGTTWGRYWHHLRCAGIIPGSGSTHPTHAFGGRVYINYNDYNISGHTICFQNVPGDVADAIDRTNDDGIPNSGSIQGDGSATTYDPATSYTLCFRL</sequence>
<dbReference type="RefSeq" id="WP_068540497.1">
    <property type="nucleotide sequence ID" value="NZ_LSFI01000002.1"/>
</dbReference>
<dbReference type="AlphaFoldDB" id="A0A177EBQ7"/>
<organism evidence="2 3">
    <name type="scientific">Thermodesulfatator autotrophicus</name>
    <dbReference type="NCBI Taxonomy" id="1795632"/>
    <lineage>
        <taxon>Bacteria</taxon>
        <taxon>Pseudomonadati</taxon>
        <taxon>Thermodesulfobacteriota</taxon>
        <taxon>Thermodesulfobacteria</taxon>
        <taxon>Thermodesulfobacteriales</taxon>
        <taxon>Thermodesulfatatoraceae</taxon>
        <taxon>Thermodesulfatator</taxon>
    </lineage>
</organism>
<keyword evidence="1" id="KW-0472">Membrane</keyword>
<name>A0A177EBQ7_9BACT</name>
<dbReference type="Gene3D" id="3.30.700.10">
    <property type="entry name" value="Glycoprotein, Type 4 Pilin"/>
    <property type="match status" value="1"/>
</dbReference>
<evidence type="ECO:0008006" key="4">
    <source>
        <dbReference type="Google" id="ProtNLM"/>
    </source>
</evidence>
<protein>
    <recommendedName>
        <fullName evidence="4">Prepilin-type N-terminal cleavage/methylation domain-containing protein</fullName>
    </recommendedName>
</protein>
<dbReference type="PROSITE" id="PS00409">
    <property type="entry name" value="PROKAR_NTER_METHYL"/>
    <property type="match status" value="1"/>
</dbReference>
<keyword evidence="3" id="KW-1185">Reference proteome</keyword>
<dbReference type="Proteomes" id="UP000076964">
    <property type="component" value="Unassembled WGS sequence"/>
</dbReference>
<evidence type="ECO:0000313" key="3">
    <source>
        <dbReference type="Proteomes" id="UP000076964"/>
    </source>
</evidence>
<dbReference type="OrthoDB" id="9795524at2"/>
<dbReference type="STRING" id="1795632.TH606_00495"/>
<keyword evidence="1" id="KW-1133">Transmembrane helix</keyword>
<proteinExistence type="predicted"/>
<comment type="caution">
    <text evidence="2">The sequence shown here is derived from an EMBL/GenBank/DDBJ whole genome shotgun (WGS) entry which is preliminary data.</text>
</comment>
<dbReference type="SUPFAM" id="SSF54523">
    <property type="entry name" value="Pili subunits"/>
    <property type="match status" value="1"/>
</dbReference>
<evidence type="ECO:0000313" key="2">
    <source>
        <dbReference type="EMBL" id="OAG28612.1"/>
    </source>
</evidence>
<feature type="transmembrane region" description="Helical" evidence="1">
    <location>
        <begin position="6"/>
        <end position="27"/>
    </location>
</feature>
<dbReference type="EMBL" id="LSFI01000002">
    <property type="protein sequence ID" value="OAG28612.1"/>
    <property type="molecule type" value="Genomic_DNA"/>
</dbReference>
<dbReference type="InterPro" id="IPR012902">
    <property type="entry name" value="N_methyl_site"/>
</dbReference>
<dbReference type="NCBIfam" id="TIGR02532">
    <property type="entry name" value="IV_pilin_GFxxxE"/>
    <property type="match status" value="1"/>
</dbReference>
<dbReference type="Pfam" id="PF07963">
    <property type="entry name" value="N_methyl"/>
    <property type="match status" value="1"/>
</dbReference>
<dbReference type="InterPro" id="IPR045584">
    <property type="entry name" value="Pilin-like"/>
</dbReference>
<gene>
    <name evidence="2" type="ORF">TH606_00495</name>
</gene>